<dbReference type="EMBL" id="CP048659">
    <property type="protein sequence ID" value="QOW46889.1"/>
    <property type="molecule type" value="Genomic_DNA"/>
</dbReference>
<gene>
    <name evidence="1" type="ORF">G0028_13840</name>
</gene>
<organism evidence="1 2">
    <name type="scientific">Acinetobacter piscicola</name>
    <dbReference type="NCBI Taxonomy" id="2006115"/>
    <lineage>
        <taxon>Bacteria</taxon>
        <taxon>Pseudomonadati</taxon>
        <taxon>Pseudomonadota</taxon>
        <taxon>Gammaproteobacteria</taxon>
        <taxon>Moraxellales</taxon>
        <taxon>Moraxellaceae</taxon>
        <taxon>Acinetobacter</taxon>
    </lineage>
</organism>
<evidence type="ECO:0000313" key="2">
    <source>
        <dbReference type="Proteomes" id="UP000593966"/>
    </source>
</evidence>
<proteinExistence type="predicted"/>
<keyword evidence="2" id="KW-1185">Reference proteome</keyword>
<dbReference type="AlphaFoldDB" id="A0A7S6VXU1"/>
<protein>
    <submittedName>
        <fullName evidence="1">Uncharacterized protein</fullName>
    </submittedName>
</protein>
<name>A0A7S6VXU1_9GAMM</name>
<dbReference type="Proteomes" id="UP000593966">
    <property type="component" value="Chromosome"/>
</dbReference>
<reference evidence="1 2" key="1">
    <citation type="submission" date="2020-02" db="EMBL/GenBank/DDBJ databases">
        <title>Tigecycline-resistant Acinetobacter species from pigs and migratory birds.</title>
        <authorList>
            <person name="Chen C."/>
            <person name="Sun J."/>
            <person name="Liao X.-P."/>
            <person name="Liu Y.-H."/>
        </authorList>
    </citation>
    <scope>NUCLEOTIDE SEQUENCE [LARGE SCALE GENOMIC DNA]</scope>
    <source>
        <strain evidence="1 2">YH12207_T</strain>
    </source>
</reference>
<dbReference type="RefSeq" id="WP_180045697.1">
    <property type="nucleotide sequence ID" value="NZ_CP048659.1"/>
</dbReference>
<accession>A0A7S6VXU1</accession>
<sequence length="348" mass="40999">MPLLKLSPSFNQDFAQALLLEQVHFIKRKLRDPQDQSYLQNFIEKVYNHADKIYLKDVIQCQSLHEVVQKYAFELNLGADLLEFIGFSAQKIHQTATLSAAQFNDFLSDEHFELWLYKILELQQLRQYLQENLNENSQIKLISLQLANQILESNTPWLDYFRKLNVRNQSIGGKVLNYLQDQQHSIELKLEQQLATAIRHQIGNIILLPNDELAEIALQLWSEIKTKTLQETFSQFQAIDLEDFFILAYETWKHLRQIPYMQKIILHIVDTFYEYFSEYSLQELLHAVSLSQADLFKEAQRFAPFCLAALDKNGMLDDIISAFIAPFYLDENTQKFIENYINQYLDKN</sequence>
<evidence type="ECO:0000313" key="1">
    <source>
        <dbReference type="EMBL" id="QOW46889.1"/>
    </source>
</evidence>